<organism evidence="1 2">
    <name type="scientific">Snodgrassella alvi</name>
    <dbReference type="NCBI Taxonomy" id="1196083"/>
    <lineage>
        <taxon>Bacteria</taxon>
        <taxon>Pseudomonadati</taxon>
        <taxon>Pseudomonadota</taxon>
        <taxon>Betaproteobacteria</taxon>
        <taxon>Neisseriales</taxon>
        <taxon>Neisseriaceae</taxon>
        <taxon>Snodgrassella</taxon>
    </lineage>
</organism>
<comment type="caution">
    <text evidence="1">The sequence shown here is derived from an EMBL/GenBank/DDBJ whole genome shotgun (WGS) entry which is preliminary data.</text>
</comment>
<gene>
    <name evidence="1" type="ORF">BGI32_02335</name>
</gene>
<accession>A0A2N9WVU4</accession>
<evidence type="ECO:0000313" key="2">
    <source>
        <dbReference type="Proteomes" id="UP000231293"/>
    </source>
</evidence>
<name>A0A2N9WVU4_9NEIS</name>
<reference evidence="1 2" key="1">
    <citation type="journal article" date="2017" name="MBio">
        <title>Type VI secretion-mediated competition in the bee gut microbiome.</title>
        <authorList>
            <person name="Steele M.I."/>
            <person name="Kwong W.K."/>
            <person name="Powell J.E."/>
            <person name="Whiteley M."/>
            <person name="Moran N.A."/>
        </authorList>
    </citation>
    <scope>NUCLEOTIDE SEQUENCE [LARGE SCALE GENOMIC DNA]</scope>
    <source>
        <strain evidence="1 2">App2-2</strain>
    </source>
</reference>
<dbReference type="EMBL" id="MDVB01000015">
    <property type="protein sequence ID" value="PIT17544.1"/>
    <property type="molecule type" value="Genomic_DNA"/>
</dbReference>
<evidence type="ECO:0000313" key="1">
    <source>
        <dbReference type="EMBL" id="PIT17544.1"/>
    </source>
</evidence>
<proteinExistence type="predicted"/>
<protein>
    <submittedName>
        <fullName evidence="1">Uncharacterized protein</fullName>
    </submittedName>
</protein>
<sequence length="102" mass="11386">MVVGLCSKVFNELANVYFVYRIKINAGTLADAVFRVLAAMGNKLTMPDNAVATIFFTLHILQCHPRLLSDCMDLAVFNSQWTDQGTGGKARIRCFKYPLLII</sequence>
<dbReference type="AlphaFoldDB" id="A0A2N9WVU4"/>
<dbReference type="Proteomes" id="UP000231293">
    <property type="component" value="Unassembled WGS sequence"/>
</dbReference>